<name>A0ACB9JE44_9ASTR</name>
<organism evidence="1 2">
    <name type="scientific">Smallanthus sonchifolius</name>
    <dbReference type="NCBI Taxonomy" id="185202"/>
    <lineage>
        <taxon>Eukaryota</taxon>
        <taxon>Viridiplantae</taxon>
        <taxon>Streptophyta</taxon>
        <taxon>Embryophyta</taxon>
        <taxon>Tracheophyta</taxon>
        <taxon>Spermatophyta</taxon>
        <taxon>Magnoliopsida</taxon>
        <taxon>eudicotyledons</taxon>
        <taxon>Gunneridae</taxon>
        <taxon>Pentapetalae</taxon>
        <taxon>asterids</taxon>
        <taxon>campanulids</taxon>
        <taxon>Asterales</taxon>
        <taxon>Asteraceae</taxon>
        <taxon>Asteroideae</taxon>
        <taxon>Heliantheae alliance</taxon>
        <taxon>Millerieae</taxon>
        <taxon>Smallanthus</taxon>
    </lineage>
</organism>
<protein>
    <submittedName>
        <fullName evidence="1">Uncharacterized protein</fullName>
    </submittedName>
</protein>
<evidence type="ECO:0000313" key="2">
    <source>
        <dbReference type="Proteomes" id="UP001056120"/>
    </source>
</evidence>
<evidence type="ECO:0000313" key="1">
    <source>
        <dbReference type="EMBL" id="KAI3818436.1"/>
    </source>
</evidence>
<gene>
    <name evidence="1" type="ORF">L1987_12243</name>
</gene>
<reference evidence="1 2" key="2">
    <citation type="journal article" date="2022" name="Mol. Ecol. Resour.">
        <title>The genomes of chicory, endive, great burdock and yacon provide insights into Asteraceae paleo-polyploidization history and plant inulin production.</title>
        <authorList>
            <person name="Fan W."/>
            <person name="Wang S."/>
            <person name="Wang H."/>
            <person name="Wang A."/>
            <person name="Jiang F."/>
            <person name="Liu H."/>
            <person name="Zhao H."/>
            <person name="Xu D."/>
            <person name="Zhang Y."/>
        </authorList>
    </citation>
    <scope>NUCLEOTIDE SEQUENCE [LARGE SCALE GENOMIC DNA]</scope>
    <source>
        <strain evidence="2">cv. Yunnan</strain>
        <tissue evidence="1">Leaves</tissue>
    </source>
</reference>
<accession>A0ACB9JE44</accession>
<dbReference type="EMBL" id="CM042021">
    <property type="protein sequence ID" value="KAI3818436.1"/>
    <property type="molecule type" value="Genomic_DNA"/>
</dbReference>
<reference evidence="2" key="1">
    <citation type="journal article" date="2022" name="Mol. Ecol. Resour.">
        <title>The genomes of chicory, endive, great burdock and yacon provide insights into Asteraceae palaeo-polyploidization history and plant inulin production.</title>
        <authorList>
            <person name="Fan W."/>
            <person name="Wang S."/>
            <person name="Wang H."/>
            <person name="Wang A."/>
            <person name="Jiang F."/>
            <person name="Liu H."/>
            <person name="Zhao H."/>
            <person name="Xu D."/>
            <person name="Zhang Y."/>
        </authorList>
    </citation>
    <scope>NUCLEOTIDE SEQUENCE [LARGE SCALE GENOMIC DNA]</scope>
    <source>
        <strain evidence="2">cv. Yunnan</strain>
    </source>
</reference>
<keyword evidence="2" id="KW-1185">Reference proteome</keyword>
<proteinExistence type="predicted"/>
<sequence>MASFPISISDMEDGNDGEITRDCRVFERHKSIYIYVGDDKLFAVALTVINSSGGRMTLFFPHFRFCNF</sequence>
<comment type="caution">
    <text evidence="1">The sequence shown here is derived from an EMBL/GenBank/DDBJ whole genome shotgun (WGS) entry which is preliminary data.</text>
</comment>
<dbReference type="Proteomes" id="UP001056120">
    <property type="component" value="Linkage Group LG04"/>
</dbReference>